<feature type="transmembrane region" description="Helical" evidence="5">
    <location>
        <begin position="12"/>
        <end position="32"/>
    </location>
</feature>
<dbReference type="Proteomes" id="UP000266673">
    <property type="component" value="Unassembled WGS sequence"/>
</dbReference>
<comment type="caution">
    <text evidence="6">The sequence shown here is derived from an EMBL/GenBank/DDBJ whole genome shotgun (WGS) entry which is preliminary data.</text>
</comment>
<organism evidence="6 7">
    <name type="scientific">Gigaspora rosea</name>
    <dbReference type="NCBI Taxonomy" id="44941"/>
    <lineage>
        <taxon>Eukaryota</taxon>
        <taxon>Fungi</taxon>
        <taxon>Fungi incertae sedis</taxon>
        <taxon>Mucoromycota</taxon>
        <taxon>Glomeromycotina</taxon>
        <taxon>Glomeromycetes</taxon>
        <taxon>Diversisporales</taxon>
        <taxon>Gigasporaceae</taxon>
        <taxon>Gigaspora</taxon>
    </lineage>
</organism>
<keyword evidence="3 5" id="KW-1133">Transmembrane helix</keyword>
<dbReference type="STRING" id="44941.A0A397V093"/>
<evidence type="ECO:0000256" key="1">
    <source>
        <dbReference type="ARBA" id="ARBA00004141"/>
    </source>
</evidence>
<evidence type="ECO:0000313" key="6">
    <source>
        <dbReference type="EMBL" id="RIB14409.1"/>
    </source>
</evidence>
<feature type="transmembrane region" description="Helical" evidence="5">
    <location>
        <begin position="38"/>
        <end position="61"/>
    </location>
</feature>
<name>A0A397V093_9GLOM</name>
<evidence type="ECO:0000256" key="2">
    <source>
        <dbReference type="ARBA" id="ARBA00022692"/>
    </source>
</evidence>
<feature type="transmembrane region" description="Helical" evidence="5">
    <location>
        <begin position="135"/>
        <end position="161"/>
    </location>
</feature>
<dbReference type="EMBL" id="QKWP01000833">
    <property type="protein sequence ID" value="RIB14409.1"/>
    <property type="molecule type" value="Genomic_DNA"/>
</dbReference>
<evidence type="ECO:0000256" key="5">
    <source>
        <dbReference type="SAM" id="Phobius"/>
    </source>
</evidence>
<feature type="transmembrane region" description="Helical" evidence="5">
    <location>
        <begin position="68"/>
        <end position="89"/>
    </location>
</feature>
<sequence length="288" mass="32263">MTFRKLEYPIKGIYFFFSHWSLVSEVLGIILITAVVSLFILLLTFSVLLGLQVALLSVLLIPPPISFILAFFACILESVVFILIFYLLATPQWQDNLFDAVLRLRGLGSLLDQPRHGDRFVLLFRGLKYGIEWTFIQVVTLIITLPLHAIPVVGTILYCIINGWPLAWGHQIHYHILIKEWSVKQSRQFAWKNRNDYASFGAIGMALQLVPVANFIFFWTTIVGAALWTADVLIEEQKAAADEVNQSEQSVAVEAVGTSYQSTPAIDESTVVTTATPVNNYGATLNTK</sequence>
<accession>A0A397V093</accession>
<comment type="subcellular location">
    <subcellularLocation>
        <location evidence="1">Membrane</location>
        <topology evidence="1">Multi-pass membrane protein</topology>
    </subcellularLocation>
</comment>
<evidence type="ECO:0000256" key="3">
    <source>
        <dbReference type="ARBA" id="ARBA00022989"/>
    </source>
</evidence>
<protein>
    <recommendedName>
        <fullName evidence="8">Etoposide-induced protein 2.4-domain-containing protein</fullName>
    </recommendedName>
</protein>
<evidence type="ECO:0008006" key="8">
    <source>
        <dbReference type="Google" id="ProtNLM"/>
    </source>
</evidence>
<evidence type="ECO:0000256" key="4">
    <source>
        <dbReference type="ARBA" id="ARBA00023136"/>
    </source>
</evidence>
<keyword evidence="7" id="KW-1185">Reference proteome</keyword>
<keyword evidence="4 5" id="KW-0472">Membrane</keyword>
<dbReference type="PANTHER" id="PTHR34292">
    <property type="entry name" value="OUTER SPORE WALL PROTEIN LDS1"/>
    <property type="match status" value="1"/>
</dbReference>
<dbReference type="InterPro" id="IPR059112">
    <property type="entry name" value="CysZ/EI24"/>
</dbReference>
<dbReference type="OrthoDB" id="10012223at2759"/>
<feature type="transmembrane region" description="Helical" evidence="5">
    <location>
        <begin position="197"/>
        <end position="228"/>
    </location>
</feature>
<keyword evidence="2 5" id="KW-0812">Transmembrane</keyword>
<dbReference type="PANTHER" id="PTHR34292:SF2">
    <property type="entry name" value="OUTER SPORE WALL PROTEIN LDS1"/>
    <property type="match status" value="1"/>
</dbReference>
<reference evidence="6 7" key="1">
    <citation type="submission" date="2018-06" db="EMBL/GenBank/DDBJ databases">
        <title>Comparative genomics reveals the genomic features of Rhizophagus irregularis, R. cerebriforme, R. diaphanum and Gigaspora rosea, and their symbiotic lifestyle signature.</title>
        <authorList>
            <person name="Morin E."/>
            <person name="San Clemente H."/>
            <person name="Chen E.C.H."/>
            <person name="De La Providencia I."/>
            <person name="Hainaut M."/>
            <person name="Kuo A."/>
            <person name="Kohler A."/>
            <person name="Murat C."/>
            <person name="Tang N."/>
            <person name="Roy S."/>
            <person name="Loubradou J."/>
            <person name="Henrissat B."/>
            <person name="Grigoriev I.V."/>
            <person name="Corradi N."/>
            <person name="Roux C."/>
            <person name="Martin F.M."/>
        </authorList>
    </citation>
    <scope>NUCLEOTIDE SEQUENCE [LARGE SCALE GENOMIC DNA]</scope>
    <source>
        <strain evidence="6 7">DAOM 194757</strain>
    </source>
</reference>
<evidence type="ECO:0000313" key="7">
    <source>
        <dbReference type="Proteomes" id="UP000266673"/>
    </source>
</evidence>
<dbReference type="InterPro" id="IPR052786">
    <property type="entry name" value="Spore_wall_assembly"/>
</dbReference>
<gene>
    <name evidence="6" type="ORF">C2G38_2040209</name>
</gene>
<dbReference type="AlphaFoldDB" id="A0A397V093"/>
<dbReference type="Pfam" id="PF07264">
    <property type="entry name" value="EI24"/>
    <property type="match status" value="1"/>
</dbReference>
<proteinExistence type="predicted"/>